<dbReference type="Proteomes" id="UP001198163">
    <property type="component" value="Unassembled WGS sequence"/>
</dbReference>
<dbReference type="SUPFAM" id="SSF53067">
    <property type="entry name" value="Actin-like ATPase domain"/>
    <property type="match status" value="2"/>
</dbReference>
<dbReference type="Gene3D" id="3.30.420.40">
    <property type="match status" value="4"/>
</dbReference>
<dbReference type="RefSeq" id="WP_230756540.1">
    <property type="nucleotide sequence ID" value="NZ_JAINWA010000003.1"/>
</dbReference>
<feature type="domain" description="ATPase BadF/BadG/BcrA/BcrD type" evidence="1">
    <location>
        <begin position="359"/>
        <end position="613"/>
    </location>
</feature>
<dbReference type="PANTHER" id="PTHR32329:SF4">
    <property type="entry name" value="ACTIVATOR OF 2-HYDROXYACYL-COA DEHYDRATASE"/>
    <property type="match status" value="1"/>
</dbReference>
<evidence type="ECO:0000259" key="2">
    <source>
        <dbReference type="Pfam" id="PF09989"/>
    </source>
</evidence>
<dbReference type="EMBL" id="JAINWA010000003">
    <property type="protein sequence ID" value="MCD1655408.1"/>
    <property type="molecule type" value="Genomic_DNA"/>
</dbReference>
<evidence type="ECO:0000259" key="1">
    <source>
        <dbReference type="Pfam" id="PF01869"/>
    </source>
</evidence>
<proteinExistence type="predicted"/>
<dbReference type="Pfam" id="PF09989">
    <property type="entry name" value="DUF2229"/>
    <property type="match status" value="1"/>
</dbReference>
<protein>
    <submittedName>
        <fullName evidence="3">2-hydroxyacyl-CoA dehydratase</fullName>
    </submittedName>
</protein>
<evidence type="ECO:0000313" key="3">
    <source>
        <dbReference type="EMBL" id="MCD1655408.1"/>
    </source>
</evidence>
<dbReference type="CDD" id="cd24034">
    <property type="entry name" value="ASKHA_NBD_O66634-like_rpt1"/>
    <property type="match status" value="1"/>
</dbReference>
<sequence length="1507" mass="165903">MKEQSVIRVGIDVGSTTVKVVALDADGSTLYSKYERHRADIRSTIISVVDNALTIIEDLFRSRGDASPKLSVKVTGSGGLAVSHWLSVPFIQEVVAATTAVRKIIPKTDVAIELGGEDAKITYFTGGVEQRMNGTCAGGTGAFIDQMAALLETDADGLNDLARGATILYPIAARCGVFAKTDIQPLINEGARREDIAASIFQAVVSQTISGLACGKPIRGRVAFLGGPLHFMDQLRRRFIETLKLKDDEILIPEDSQLFVAAGAAWSAELPEAESLGPAMTFTPVASPSVPGKAPRARFFEIGELRTALKTLVNAEMHEVQRLEPLFANERELEEFRVRHASEMAASADLDTVKGPVFLGLDAGSTTTKAVLVDELGRILWRFYDVNGGNPVDLAVRVLKDLYRRLPSGVRIVRSCSTGYGEALFQAALGVDAGEVETIAHYRAADFFVPGVEFLLDIGGQDMKCLRMKDGAITSIQLNEACSSGCGSFLDNFARSLGMDIHAFSNKALLADKPVDLGSRCTVFMNSRVKQAQKEGASVGDISAGLSYSVIKNALFKVIKLRDASAIGEKVVVQGGTFNNDAVLRAFEKISGRNVFRPDVAGLMGAYGAALIALDQWKDAGSPADARTGLATPEQLESFAVELELRRCGKCSNNCLLTINTFTSGVVTSGPVEQMVAPPRRFITGNRCERGLEIDLSVKPEAGSATHADSSAHMIAENNDEPHGLEKPEKPPVPNLFDWKYRRLFRYKPLSHEAATRGDVGIPRVLNLYENYPFWFTFFTKLGFRVRLSPRSSRHIYELGLESIPSESVCYPGKITHGHVEALLKAGVKFIFYPCAPYEQVEDPGVGNHYNCPIVTSYPEVLRNNMDALRQDDSIRFMNPFLPIDDEKRLVERLFEELGGEFGISLEEITSAVRDGWAEQDAFRDEVARKGEETIAEIHERGLKGIVLAGRPYHLDPEIHHGIPELLTGLGLAVLTEDSVAQLGAVERPLRIVDQWTYHNRLYRAAQYVTSNPDLELVQLTSFGCGLDAVTADQVQEILDAKGRMYTLVKIDEGSNLGAVRIRMRSLIAAIRERDRNATKLKFKSSAHHRVVFTKEMKKRYTVLAPQMSPIHFRLLQKAFEYSGFNFVILPDVDTKAVDYGLQYVNNDACYPSILVAGQMISALKSGEYDLDSVALLITQTGGGCRATNYIGFIRRALSDIGWGHIPVISLSAQSFEKNPGFKMTPALIHRSMMSVMIGDLLMRVLYRTRPYESVPGSANEMYEKWNTRAAAQLKSLSISGYHRLVRDIVRDFDSLPLEQVHKPRVGVVGEILVKFHPTANNDIFGTIENEGAECVVPDLADFLFYSFVNGVYKHKKLAFPKSSERTAHLLVWFLELYRWKIKKELSASVRFTPPESIYKLQDGVDDIVQLGNMTGEGWFLTAEMIELIHTGVPSIACVQPFACLPNHVTGKGMIKELRRRFPQSNIAAIDYDPGASEVNQLNRLKLLLANAPKGAHPDETKTAGAH</sequence>
<organism evidence="3 4">
    <name type="scientific">Teretinema zuelzerae</name>
    <dbReference type="NCBI Taxonomy" id="156"/>
    <lineage>
        <taxon>Bacteria</taxon>
        <taxon>Pseudomonadati</taxon>
        <taxon>Spirochaetota</taxon>
        <taxon>Spirochaetia</taxon>
        <taxon>Spirochaetales</taxon>
        <taxon>Treponemataceae</taxon>
        <taxon>Teretinema</taxon>
    </lineage>
</organism>
<dbReference type="InterPro" id="IPR018709">
    <property type="entry name" value="CoA_activase_DUF2229"/>
</dbReference>
<dbReference type="CDD" id="cd24035">
    <property type="entry name" value="ASKHA_NBD_O66634-like_rpt2"/>
    <property type="match status" value="1"/>
</dbReference>
<keyword evidence="4" id="KW-1185">Reference proteome</keyword>
<dbReference type="Pfam" id="PF01869">
    <property type="entry name" value="BcrAD_BadFG"/>
    <property type="match status" value="2"/>
</dbReference>
<reference evidence="3" key="1">
    <citation type="submission" date="2021-08" db="EMBL/GenBank/DDBJ databases">
        <title>Comparative analyses of Brucepasteria parasyntrophica and Teretinema zuelzerae.</title>
        <authorList>
            <person name="Song Y."/>
            <person name="Brune A."/>
        </authorList>
    </citation>
    <scope>NUCLEOTIDE SEQUENCE</scope>
    <source>
        <strain evidence="3">DSM 1903</strain>
    </source>
</reference>
<gene>
    <name evidence="3" type="ORF">K7J14_11950</name>
</gene>
<feature type="domain" description="DUF2229" evidence="2">
    <location>
        <begin position="760"/>
        <end position="980"/>
    </location>
</feature>
<name>A0AAE3JJD8_9SPIR</name>
<dbReference type="InterPro" id="IPR051805">
    <property type="entry name" value="Dehydratase_Activator_Redct"/>
</dbReference>
<dbReference type="InterPro" id="IPR002731">
    <property type="entry name" value="ATPase_BadF"/>
</dbReference>
<feature type="domain" description="ATPase BadF/BadG/BcrA/BcrD type" evidence="1">
    <location>
        <begin position="9"/>
        <end position="265"/>
    </location>
</feature>
<evidence type="ECO:0000313" key="4">
    <source>
        <dbReference type="Proteomes" id="UP001198163"/>
    </source>
</evidence>
<comment type="caution">
    <text evidence="3">The sequence shown here is derived from an EMBL/GenBank/DDBJ whole genome shotgun (WGS) entry which is preliminary data.</text>
</comment>
<dbReference type="InterPro" id="IPR043129">
    <property type="entry name" value="ATPase_NBD"/>
</dbReference>
<accession>A0AAE3JJD8</accession>
<dbReference type="PANTHER" id="PTHR32329">
    <property type="entry name" value="BIFUNCTIONAL PROTEIN [INCLUDES 2-HYDROXYACYL-COA DEHYDRATASE (N-TER) AND ITS ACTIVATOR DOMAIN (C_TERM)-RELATED"/>
    <property type="match status" value="1"/>
</dbReference>